<feature type="region of interest" description="Disordered" evidence="1">
    <location>
        <begin position="180"/>
        <end position="258"/>
    </location>
</feature>
<reference evidence="2 3" key="1">
    <citation type="journal article" name="Sci. Rep.">
        <title>Telomere-to-telomere assembled and centromere annotated genomes of the two main subspecies of the button mushroom Agaricus bisporus reveal especially polymorphic chromosome ends.</title>
        <authorList>
            <person name="Sonnenberg A.S.M."/>
            <person name="Sedaghat-Telgerd N."/>
            <person name="Lavrijssen B."/>
            <person name="Ohm R.A."/>
            <person name="Hendrickx P.M."/>
            <person name="Scholtmeijer K."/>
            <person name="Baars J.J.P."/>
            <person name="van Peer A."/>
        </authorList>
    </citation>
    <scope>NUCLEOTIDE SEQUENCE [LARGE SCALE GENOMIC DNA]</scope>
    <source>
        <strain evidence="2 3">H119_p4</strain>
    </source>
</reference>
<organism evidence="2 3">
    <name type="scientific">Agaricus bisporus var. burnettii</name>
    <dbReference type="NCBI Taxonomy" id="192524"/>
    <lineage>
        <taxon>Eukaryota</taxon>
        <taxon>Fungi</taxon>
        <taxon>Dikarya</taxon>
        <taxon>Basidiomycota</taxon>
        <taxon>Agaricomycotina</taxon>
        <taxon>Agaricomycetes</taxon>
        <taxon>Agaricomycetidae</taxon>
        <taxon>Agaricales</taxon>
        <taxon>Agaricineae</taxon>
        <taxon>Agaricaceae</taxon>
        <taxon>Agaricus</taxon>
    </lineage>
</organism>
<dbReference type="AlphaFoldDB" id="A0A8H7F9J6"/>
<dbReference type="Proteomes" id="UP000629468">
    <property type="component" value="Unassembled WGS sequence"/>
</dbReference>
<accession>A0A8H7F9J6</accession>
<evidence type="ECO:0000313" key="2">
    <source>
        <dbReference type="EMBL" id="KAF7783296.1"/>
    </source>
</evidence>
<comment type="caution">
    <text evidence="2">The sequence shown here is derived from an EMBL/GenBank/DDBJ whole genome shotgun (WGS) entry which is preliminary data.</text>
</comment>
<name>A0A8H7F9J6_AGABI</name>
<sequence length="461" mass="51896">MGKSKSKKSQPKRYPTPSDKYLIVTDPWGGIPVSEPNFFNNVTAWFEIMFRPKYPGVRPSAIFYQWTNKNIIVEIPDQIDIEPYLGAHYWSTFLVPPHCYNVGTRASLIYEFETRFFPIPVHQGGWIPGYAQYNKVRDKFDVKEPYPDPLPAPNSTLPFAKRLPLHKVVAANQPPILSLPEPSLPKELGNEKQMSPPFLPVSTKPKLSSKMDPYEEAAEASLRDPSINSPIALHPSKTEPIHRIKEEISPYDQDDLDDDKLRVKAEELDEDEGGEYRPSDELTKAFASLQQEQPEEEEEQNHPPSSNYIPSEDLLAALSSLPEGMVEINSSSSSSLVPPKIKAEPQDDDVLPLSRPRTSLSESYMRDRSMTLTEDDTASTMTKRHNDIRVKREWSDEAYDGFRVEIAAVVAIFGNIFLPAPILQPPHSEALGNSTGIFGTWTVGCSSDPYLISRITNDKVV</sequence>
<evidence type="ECO:0000256" key="1">
    <source>
        <dbReference type="SAM" id="MobiDB-lite"/>
    </source>
</evidence>
<gene>
    <name evidence="2" type="ORF">Agabi119p4_2672</name>
</gene>
<feature type="region of interest" description="Disordered" evidence="1">
    <location>
        <begin position="328"/>
        <end position="355"/>
    </location>
</feature>
<protein>
    <submittedName>
        <fullName evidence="2">Uncharacterized protein</fullName>
    </submittedName>
</protein>
<feature type="compositionally biased region" description="Basic and acidic residues" evidence="1">
    <location>
        <begin position="236"/>
        <end position="248"/>
    </location>
</feature>
<dbReference type="EMBL" id="JABXXO010000003">
    <property type="protein sequence ID" value="KAF7783296.1"/>
    <property type="molecule type" value="Genomic_DNA"/>
</dbReference>
<feature type="region of interest" description="Disordered" evidence="1">
    <location>
        <begin position="289"/>
        <end position="310"/>
    </location>
</feature>
<proteinExistence type="predicted"/>
<evidence type="ECO:0000313" key="3">
    <source>
        <dbReference type="Proteomes" id="UP000629468"/>
    </source>
</evidence>